<gene>
    <name evidence="1" type="ORF">BXT89_03240</name>
</gene>
<keyword evidence="2" id="KW-1185">Reference proteome</keyword>
<sequence>MSRTRTMLHVSLMMICLIGTDRLFAEGDLTRRTTPLPDLVLGNDESDFAMSQSEYELETGKAYQLMVISSGMKEYAFQAPDFFKTVHLRKVEAGDVEIKPAVLHELEFEEAGEAEIFFTPLIPGRYAFYLKGYESKGMQGTFVVR</sequence>
<dbReference type="InterPro" id="IPR008972">
    <property type="entry name" value="Cupredoxin"/>
</dbReference>
<dbReference type="Proteomes" id="UP000242847">
    <property type="component" value="Unassembled WGS sequence"/>
</dbReference>
<dbReference type="EMBL" id="MUBC01000005">
    <property type="protein sequence ID" value="ONM45215.1"/>
    <property type="molecule type" value="Genomic_DNA"/>
</dbReference>
<organism evidence="1 2">
    <name type="scientific">Halopseudomonas pachastrellae</name>
    <dbReference type="NCBI Taxonomy" id="254161"/>
    <lineage>
        <taxon>Bacteria</taxon>
        <taxon>Pseudomonadati</taxon>
        <taxon>Pseudomonadota</taxon>
        <taxon>Gammaproteobacteria</taxon>
        <taxon>Pseudomonadales</taxon>
        <taxon>Pseudomonadaceae</taxon>
        <taxon>Halopseudomonas</taxon>
    </lineage>
</organism>
<comment type="caution">
    <text evidence="1">The sequence shown here is derived from an EMBL/GenBank/DDBJ whole genome shotgun (WGS) entry which is preliminary data.</text>
</comment>
<dbReference type="STRING" id="254161.SAMN05216256_113106"/>
<name>A0A1S8DIH2_9GAMM</name>
<proteinExistence type="predicted"/>
<dbReference type="AlphaFoldDB" id="A0A1S8DIH2"/>
<accession>A0A1S8DIH2</accession>
<dbReference type="Gene3D" id="2.60.40.420">
    <property type="entry name" value="Cupredoxins - blue copper proteins"/>
    <property type="match status" value="1"/>
</dbReference>
<evidence type="ECO:0000313" key="1">
    <source>
        <dbReference type="EMBL" id="ONM45215.1"/>
    </source>
</evidence>
<protein>
    <submittedName>
        <fullName evidence="1">Copper-binding protein</fullName>
    </submittedName>
</protein>
<reference evidence="1 2" key="1">
    <citation type="submission" date="2017-01" db="EMBL/GenBank/DDBJ databases">
        <title>Draft genome sequence of Pseudomonas pachastrellae type strain CCUG 46540T from a deep sea.</title>
        <authorList>
            <person name="Gomila M."/>
            <person name="Mulet M."/>
            <person name="Lalucat J."/>
            <person name="Garcia-Valdes E."/>
        </authorList>
    </citation>
    <scope>NUCLEOTIDE SEQUENCE [LARGE SCALE GENOMIC DNA]</scope>
    <source>
        <strain evidence="1 2">CCUG 46540</strain>
    </source>
</reference>
<dbReference type="SUPFAM" id="SSF49503">
    <property type="entry name" value="Cupredoxins"/>
    <property type="match status" value="1"/>
</dbReference>
<evidence type="ECO:0000313" key="2">
    <source>
        <dbReference type="Proteomes" id="UP000242847"/>
    </source>
</evidence>